<organism evidence="3">
    <name type="scientific">Cladocopium goreaui</name>
    <dbReference type="NCBI Taxonomy" id="2562237"/>
    <lineage>
        <taxon>Eukaryota</taxon>
        <taxon>Sar</taxon>
        <taxon>Alveolata</taxon>
        <taxon>Dinophyceae</taxon>
        <taxon>Suessiales</taxon>
        <taxon>Symbiodiniaceae</taxon>
        <taxon>Cladocopium</taxon>
    </lineage>
</organism>
<evidence type="ECO:0000313" key="5">
    <source>
        <dbReference type="EMBL" id="CAL4784209.1"/>
    </source>
</evidence>
<keyword evidence="6" id="KW-1185">Reference proteome</keyword>
<proteinExistence type="predicted"/>
<dbReference type="Proteomes" id="UP001152797">
    <property type="component" value="Unassembled WGS sequence"/>
</dbReference>
<name>A0A9P1CTM9_9DINO</name>
<dbReference type="PANTHER" id="PTHR45725:SF18">
    <property type="entry name" value="ORC1-LIKE AAA ATPASE DOMAIN-CONTAINING PROTEIN"/>
    <property type="match status" value="1"/>
</dbReference>
<dbReference type="Pfam" id="PF25273">
    <property type="entry name" value="DUF7869"/>
    <property type="match status" value="1"/>
</dbReference>
<feature type="compositionally biased region" description="Low complexity" evidence="1">
    <location>
        <begin position="1801"/>
        <end position="1812"/>
    </location>
</feature>
<evidence type="ECO:0000259" key="2">
    <source>
        <dbReference type="Pfam" id="PF25273"/>
    </source>
</evidence>
<dbReference type="PANTHER" id="PTHR45725">
    <property type="entry name" value="FORMIN HOMOLOGY 2 FAMILY MEMBER"/>
    <property type="match status" value="1"/>
</dbReference>
<protein>
    <submittedName>
        <fullName evidence="5">Signaling mucin HKR1 (Hansenula MRAKII killer toxin-resistant protein 1)</fullName>
    </submittedName>
</protein>
<feature type="region of interest" description="Disordered" evidence="1">
    <location>
        <begin position="1782"/>
        <end position="1834"/>
    </location>
</feature>
<gene>
    <name evidence="3" type="ORF">C1SCF055_LOCUS23330</name>
</gene>
<feature type="region of interest" description="Disordered" evidence="1">
    <location>
        <begin position="748"/>
        <end position="768"/>
    </location>
</feature>
<evidence type="ECO:0000313" key="3">
    <source>
        <dbReference type="EMBL" id="CAI3996897.1"/>
    </source>
</evidence>
<feature type="compositionally biased region" description="Basic and acidic residues" evidence="1">
    <location>
        <begin position="849"/>
        <end position="866"/>
    </location>
</feature>
<reference evidence="4" key="2">
    <citation type="submission" date="2024-04" db="EMBL/GenBank/DDBJ databases">
        <authorList>
            <person name="Chen Y."/>
            <person name="Shah S."/>
            <person name="Dougan E. K."/>
            <person name="Thang M."/>
            <person name="Chan C."/>
        </authorList>
    </citation>
    <scope>NUCLEOTIDE SEQUENCE [LARGE SCALE GENOMIC DNA]</scope>
</reference>
<feature type="region of interest" description="Disordered" evidence="1">
    <location>
        <begin position="906"/>
        <end position="947"/>
    </location>
</feature>
<comment type="caution">
    <text evidence="3">The sequence shown here is derived from an EMBL/GenBank/DDBJ whole genome shotgun (WGS) entry which is preliminary data.</text>
</comment>
<feature type="compositionally biased region" description="Polar residues" evidence="1">
    <location>
        <begin position="1782"/>
        <end position="1799"/>
    </location>
</feature>
<dbReference type="EMBL" id="CAMXCT010002259">
    <property type="protein sequence ID" value="CAI3996897.1"/>
    <property type="molecule type" value="Genomic_DNA"/>
</dbReference>
<feature type="region of interest" description="Disordered" evidence="1">
    <location>
        <begin position="1"/>
        <end position="29"/>
    </location>
</feature>
<sequence>MALSRSKAMEPFPDLPTSESDCSLPSDDGPVLSDSDPLCAVRWGCSCKDGPCVSPQSSLETACKVLREGMSQCDAQQRRQRQWLLLREMRVSQKVPAGQYMIQGTPVCRKTWQKAHLIGSGTLKELAAAVNADGPPPDGRKKGLNCHHGASQLSTGQQDVNKFLFHAYSHWAMHVPTEDGSTMELSEPGALPLEVECDIPQDDDSQRTHEAELAEPVVGPETSGKLDSRRYLPHSSWQEFYEMYCNWSDSPVHKTSFRRQYLKSEFKNFLRIADASDHNKCQTCERLKALRKKAQCEVQLKQIQAAHANHVQSVMKDRSCDAQSEQLGRDSVGTTSTGSPLVTRQNAVLNWTQDAMDQAKFRVPRQIAQAKALAQAWRPQLAAHGLIFDGVPGGKFLFLVDQDIGKSANLQCSVTSRALQVVAERLVDRGVDLPMHFRCVSDNATAETKNNCFLKLLGVMVGRGNVTSAVLCQGRVGHTHNRQDASFSHVATVLSKAKVLQDPDEFKERIHQNLMDYHVERVHAVMDFQTWLMAVGTRITGLNQTKEATKKNLEEPHGGACSSQSSGPWNSEVAWRAAAQMAQSAAHDYMAAEAAKRTALNAARAARRTLKEVSRLTQDLAERGNHEIAGKLLSAKMSRLQEDDDRTLLLGGEIPVTMVPESAEAESTSRTFLPAGMSNPIGAKSSAATVIGNKAATGKRPASTAPTVIGASTFKNRKMPMDAKTLPASDIVLPYDTGSDDPEEHVKEEEYEDVGPVYGTPGTPGNDFDEPQFEVMSKRRKLLLQGKTMSKDTTIAEYSWALQFTRKVWRKARQGKTDDGWPTWVREQPVVQLLFETMQPFVGEDSQDEKELHEAADAEESPKPGVEEWEELQSQRRKVIAQLSGKYVEILDSDDDQKGQLALRRELQPKQKAKAKAKAATSKASSSRSSVAKRRSSGEAAAEAEAAPDVNVQDAYSMRRHKRKTRDGYIHAFAIYSNTEQRQRAQLTDTARDDAESIVADHVSSLNSGKTTIKDVISELNAMKTLGVFCSCDFEICIYRMLNSLSTQELKDVYGMVALSVPWVAVELVIHAMLIRYYDALGQQRVCGGAGLKGTQAYTPEFGRGIATWWATHASTSGRERRKWCMLQSAHMTVDEIKAAIVNYSQKAHEHHCDFADGHVKSLNVRALRRRQRQWWMGLGHGLCMHQIGGNNSADRPGIFFCGVSPRQNLNLSQKLPSMEVGDTLATQATVAEDSQVMLLIFCLCVSFGKEFSCMIPSNGNCIPEVPTESMDMMEMNKIWEQHDRMAEGMTPPHTPLGEGVPDVAAPTSSSGVVAGDKSAVPKKPDEFVQATLKDMKAATWTPRPIATPVTSANEMAKMLAAMGWTVAGPTGIKETAPPAVNPAALEEEAPAAAMSVVKAAPAAPVAEKAAPAAPAPEVVKAAPAVKAPAAPVAEKASPAAPPAQPKAAAPAEVVKAAPAVKAPPHAPAAEKAAPAAPAPGVVKAAPAVKAPAAPVAEKASPAAPPAQPKAAAPAEVVKAAPAVKAPAAPVAEKAAPVAPPAREVVKAAPAAPLEQVVKAAAVVKAEPAAPVVAEKAAPSAPGFMTQPAHAPQSTVPLTADALRQLQLQKQMSNAAGLHAAPPQCEQKEYTRRAAANLIKRLKENPSRMQEMPSLHKMVFDDSKKSELISMLVDSDGAFEKVGASLQAFEESSRGEYNRKRALRWTKREVEEKYGADAEKIMKHKREQGLVEDDENCPGGELFLISRREDEWEHVTRGGQCVSTGRMDVNRSNAADVEALMTKQTGQKRGLGSPSTPSLLASGASAPGTPAGDMAPGQDKAAGKGEGRRKKAKVEEPLTALQKGRDMAGKLLKKKSDSANLALTLQSIPYAEQLCKEMQNFSGLYEKPRNDYIPYVKELLTLNKAFEKPHGAATASDSTLEQTGQKYRKKMHVDDIDSSGMRNLAEKIATGKLSVAAAADCASAFQRDGSSKAGVLKECLGTDSDWADLWRACGCDEQATTHAFCLWKGDMEAHVLSHKTARNYRCSLCCDLCLAVKNNTNPVMSIGNLTTDAAWKRTICFVDPMDPSPWMQVPGFKSKKCRLLDILHIVHLGTLRGIIPSCLIDALDDGTLAQFYGLQGQNDDLILYRMSQHAHKWAKDQGLDLYVGTLNLHRLGLDNRKWPFPVLDSRIKAARCRTLFAFVTWLMTRLAAYPCQTQEQQLNSRVRAVCCWTLDCALSIFNKNKKIKMRASIVKQTVWLCRMHSACYQWLGARCIVQKRLLYKVRPKTHYFTHMVDHYEETALCLLHLSTFGDEDFMGKVRRIAQSCHGQTYMHAWARRYVLKRAMQWSEMREKEKARFVPGSYKLVRRESLPPNFQAAIQVPDFLKGVEQNSRDVILLSKLYMASKNLSQAPIVFLPWAWLCKLSPRPCDIPIPRHKFSERQSKEFQKTAELMKQWDYMKAHNYLMELVINNRHGRADSWILPVIHWVFCGRRGHSVREDDLGPQLDLGFAFTGPLEIAVVPETKRTSSAPAGSSVQGAPLGSAAIEKGCPPGQHAEAAPAAPRPAPGAVCFAAAPKAAAKRAPRAAAKTAGLVESDKKGVWILKPAV</sequence>
<dbReference type="OrthoDB" id="448871at2759"/>
<dbReference type="EMBL" id="CAMXCT020002259">
    <property type="protein sequence ID" value="CAL1150272.1"/>
    <property type="molecule type" value="Genomic_DNA"/>
</dbReference>
<reference evidence="3" key="1">
    <citation type="submission" date="2022-10" db="EMBL/GenBank/DDBJ databases">
        <authorList>
            <person name="Chen Y."/>
            <person name="Dougan E. K."/>
            <person name="Chan C."/>
            <person name="Rhodes N."/>
            <person name="Thang M."/>
        </authorList>
    </citation>
    <scope>NUCLEOTIDE SEQUENCE</scope>
</reference>
<feature type="compositionally biased region" description="Low complexity" evidence="1">
    <location>
        <begin position="918"/>
        <end position="930"/>
    </location>
</feature>
<evidence type="ECO:0000313" key="6">
    <source>
        <dbReference type="Proteomes" id="UP001152797"/>
    </source>
</evidence>
<dbReference type="EMBL" id="CAMXCT030002259">
    <property type="protein sequence ID" value="CAL4784209.1"/>
    <property type="molecule type" value="Genomic_DNA"/>
</dbReference>
<evidence type="ECO:0000256" key="1">
    <source>
        <dbReference type="SAM" id="MobiDB-lite"/>
    </source>
</evidence>
<accession>A0A9P1CTM9</accession>
<feature type="compositionally biased region" description="Low complexity" evidence="1">
    <location>
        <begin position="2533"/>
        <end position="2544"/>
    </location>
</feature>
<feature type="region of interest" description="Disordered" evidence="1">
    <location>
        <begin position="843"/>
        <end position="871"/>
    </location>
</feature>
<feature type="region of interest" description="Disordered" evidence="1">
    <location>
        <begin position="203"/>
        <end position="226"/>
    </location>
</feature>
<dbReference type="InterPro" id="IPR057191">
    <property type="entry name" value="DUF7869"/>
</dbReference>
<evidence type="ECO:0000313" key="4">
    <source>
        <dbReference type="EMBL" id="CAL1150272.1"/>
    </source>
</evidence>
<feature type="region of interest" description="Disordered" evidence="1">
    <location>
        <begin position="2525"/>
        <end position="2544"/>
    </location>
</feature>
<dbReference type="InterPro" id="IPR051425">
    <property type="entry name" value="Formin_Homology"/>
</dbReference>
<feature type="compositionally biased region" description="Low complexity" evidence="1">
    <location>
        <begin position="754"/>
        <end position="765"/>
    </location>
</feature>
<feature type="domain" description="DUF7869" evidence="2">
    <location>
        <begin position="373"/>
        <end position="545"/>
    </location>
</feature>
<feature type="region of interest" description="Disordered" evidence="1">
    <location>
        <begin position="130"/>
        <end position="152"/>
    </location>
</feature>